<sequence>MGGAASAWVHEMGDVKPAPFTFWTRARKQTRATDVRFRVSDLPPADVTVVDGLPVTTRERTLADLLETDGSDLSLVADALGDAERSRGDLDVPALISHLGHRAPRLGFVDGAALYRRLRALSGVDGRDPEGLTVHADLAQRFIRSFDAQLEEVLAPLRADERRIVRAAMLPVHDAIASMARGLQPLMSRELLSATPAALAGTTAPTFPRSTIDELVHDALHAATRSALEEEGGRTEGATSS</sequence>
<protein>
    <submittedName>
        <fullName evidence="1">Uncharacterized protein</fullName>
    </submittedName>
</protein>
<evidence type="ECO:0000313" key="1">
    <source>
        <dbReference type="EMBL" id="KZC95788.1"/>
    </source>
</evidence>
<evidence type="ECO:0000313" key="2">
    <source>
        <dbReference type="Proteomes" id="UP000076218"/>
    </source>
</evidence>
<comment type="caution">
    <text evidence="1">The sequence shown here is derived from an EMBL/GenBank/DDBJ whole genome shotgun (WGS) entry which is preliminary data.</text>
</comment>
<dbReference type="EMBL" id="LQXA01000019">
    <property type="protein sequence ID" value="KZC95788.1"/>
    <property type="molecule type" value="Genomic_DNA"/>
</dbReference>
<organism evidence="1 2">
    <name type="scientific">Clavibacter tessellarius</name>
    <dbReference type="NCBI Taxonomy" id="31965"/>
    <lineage>
        <taxon>Bacteria</taxon>
        <taxon>Bacillati</taxon>
        <taxon>Actinomycetota</taxon>
        <taxon>Actinomycetes</taxon>
        <taxon>Micrococcales</taxon>
        <taxon>Microbacteriaceae</taxon>
        <taxon>Clavibacter</taxon>
    </lineage>
</organism>
<accession>A0A154V332</accession>
<dbReference type="AlphaFoldDB" id="A0A154V332"/>
<reference evidence="1 2" key="1">
    <citation type="submission" date="2016-01" db="EMBL/GenBank/DDBJ databases">
        <title>Draft genome sequence of Clavibacter michiganensis subsp. tessellarius DOAB 609.</title>
        <authorList>
            <person name="Tambong J.T."/>
        </authorList>
    </citation>
    <scope>NUCLEOTIDE SEQUENCE [LARGE SCALE GENOMIC DNA]</scope>
    <source>
        <strain evidence="1 2">DOAB 609</strain>
    </source>
</reference>
<dbReference type="Proteomes" id="UP000076218">
    <property type="component" value="Unassembled WGS sequence"/>
</dbReference>
<name>A0A154V332_9MICO</name>
<proteinExistence type="predicted"/>
<gene>
    <name evidence="1" type="ORF">AWH51_07040</name>
</gene>